<evidence type="ECO:0000313" key="2">
    <source>
        <dbReference type="Proteomes" id="UP000499080"/>
    </source>
</evidence>
<protein>
    <submittedName>
        <fullName evidence="1">Uncharacterized protein</fullName>
    </submittedName>
</protein>
<keyword evidence="2" id="KW-1185">Reference proteome</keyword>
<dbReference type="EMBL" id="BGPR01000213">
    <property type="protein sequence ID" value="GBM05213.1"/>
    <property type="molecule type" value="Genomic_DNA"/>
</dbReference>
<proteinExistence type="predicted"/>
<gene>
    <name evidence="1" type="ORF">AVEN_181606_1</name>
</gene>
<name>A0A4Y2CLH4_ARAVE</name>
<evidence type="ECO:0000313" key="1">
    <source>
        <dbReference type="EMBL" id="GBM05213.1"/>
    </source>
</evidence>
<organism evidence="1 2">
    <name type="scientific">Araneus ventricosus</name>
    <name type="common">Orbweaver spider</name>
    <name type="synonym">Epeira ventricosa</name>
    <dbReference type="NCBI Taxonomy" id="182803"/>
    <lineage>
        <taxon>Eukaryota</taxon>
        <taxon>Metazoa</taxon>
        <taxon>Ecdysozoa</taxon>
        <taxon>Arthropoda</taxon>
        <taxon>Chelicerata</taxon>
        <taxon>Arachnida</taxon>
        <taxon>Araneae</taxon>
        <taxon>Araneomorphae</taxon>
        <taxon>Entelegynae</taxon>
        <taxon>Araneoidea</taxon>
        <taxon>Araneidae</taxon>
        <taxon>Araneus</taxon>
    </lineage>
</organism>
<reference evidence="1 2" key="1">
    <citation type="journal article" date="2019" name="Sci. Rep.">
        <title>Orb-weaving spider Araneus ventricosus genome elucidates the spidroin gene catalogue.</title>
        <authorList>
            <person name="Kono N."/>
            <person name="Nakamura H."/>
            <person name="Ohtoshi R."/>
            <person name="Moran D.A.P."/>
            <person name="Shinohara A."/>
            <person name="Yoshida Y."/>
            <person name="Fujiwara M."/>
            <person name="Mori M."/>
            <person name="Tomita M."/>
            <person name="Arakawa K."/>
        </authorList>
    </citation>
    <scope>NUCLEOTIDE SEQUENCE [LARGE SCALE GENOMIC DNA]</scope>
</reference>
<sequence>MLKILYPRPCYNAGYALSTHGFVELFKLGPSVTDTCRASTIWRCGRRLVLRVSHMLGTSCIPKEKKNQGEGVMPARCRSKRSRYCSTSIAIHAMHYTRYVSEYRCTYLG</sequence>
<comment type="caution">
    <text evidence="1">The sequence shown here is derived from an EMBL/GenBank/DDBJ whole genome shotgun (WGS) entry which is preliminary data.</text>
</comment>
<dbReference type="AlphaFoldDB" id="A0A4Y2CLH4"/>
<dbReference type="Proteomes" id="UP000499080">
    <property type="component" value="Unassembled WGS sequence"/>
</dbReference>
<accession>A0A4Y2CLH4</accession>